<dbReference type="KEGG" id="lalo:ABC765_05610"/>
<evidence type="ECO:0000259" key="2">
    <source>
        <dbReference type="Pfam" id="PF02525"/>
    </source>
</evidence>
<dbReference type="SUPFAM" id="SSF52218">
    <property type="entry name" value="Flavoproteins"/>
    <property type="match status" value="1"/>
</dbReference>
<keyword evidence="1" id="KW-0560">Oxidoreductase</keyword>
<dbReference type="GO" id="GO:0010181">
    <property type="term" value="F:FMN binding"/>
    <property type="evidence" value="ECO:0007669"/>
    <property type="project" value="TreeGrafter"/>
</dbReference>
<evidence type="ECO:0000313" key="3">
    <source>
        <dbReference type="EMBL" id="XBG94558.1"/>
    </source>
</evidence>
<sequence>MKTLIILAHPYLNASRVNQKLANAAAEIDNIEIRDLYKLYPDFRINVAAEQAALKKADRIVFQFPIYWYSSPALLKQWEDAVLTHGWAHGRTGNQLQNKEFLLSVSVGGDQGHYTRVGLHGYRLAELLRPFQSMAGMVGMKYSRPFITFGARTITDDALQDQASHYVRLLKKATPLPKFGLLETESDS</sequence>
<dbReference type="PANTHER" id="PTHR47307:SF1">
    <property type="entry name" value="GLUTATHIONE-REGULATED POTASSIUM-EFFLUX SYSTEM ANCILLARY PROTEIN KEFG"/>
    <property type="match status" value="1"/>
</dbReference>
<reference evidence="3" key="1">
    <citation type="submission" date="2024-04" db="EMBL/GenBank/DDBJ databases">
        <title>Limosilactobacillus allomucosae sp. nov., a novel species isolated from wild boar faecal samples as a potential probiotics for domestic pigs.</title>
        <authorList>
            <person name="Chen B."/>
        </authorList>
    </citation>
    <scope>NUCLEOTIDE SEQUENCE</scope>
    <source>
        <strain evidence="3">WILCCON 0051</strain>
    </source>
</reference>
<dbReference type="Pfam" id="PF02525">
    <property type="entry name" value="Flavodoxin_2"/>
    <property type="match status" value="1"/>
</dbReference>
<protein>
    <submittedName>
        <fullName evidence="3">NAD(P)H-dependent oxidoreductase</fullName>
    </submittedName>
</protein>
<dbReference type="EMBL" id="CP154878">
    <property type="protein sequence ID" value="XBG94558.1"/>
    <property type="molecule type" value="Genomic_DNA"/>
</dbReference>
<dbReference type="AlphaFoldDB" id="A0AAU7C0A6"/>
<gene>
    <name evidence="3" type="ORF">ABC765_05610</name>
</gene>
<accession>A0AAU7C0A6</accession>
<dbReference type="InterPro" id="IPR046980">
    <property type="entry name" value="KefG/KefF"/>
</dbReference>
<proteinExistence type="predicted"/>
<dbReference type="InterPro" id="IPR029039">
    <property type="entry name" value="Flavoprotein-like_sf"/>
</dbReference>
<dbReference type="InterPro" id="IPR003680">
    <property type="entry name" value="Flavodoxin_fold"/>
</dbReference>
<name>A0AAU7C0A6_9LACO</name>
<organism evidence="3">
    <name type="scientific">Limosilactobacillus allomucosae</name>
    <dbReference type="NCBI Taxonomy" id="3142938"/>
    <lineage>
        <taxon>Bacteria</taxon>
        <taxon>Bacillati</taxon>
        <taxon>Bacillota</taxon>
        <taxon>Bacilli</taxon>
        <taxon>Lactobacillales</taxon>
        <taxon>Lactobacillaceae</taxon>
        <taxon>Limosilactobacillus</taxon>
    </lineage>
</organism>
<dbReference type="GO" id="GO:0009055">
    <property type="term" value="F:electron transfer activity"/>
    <property type="evidence" value="ECO:0007669"/>
    <property type="project" value="TreeGrafter"/>
</dbReference>
<dbReference type="PANTHER" id="PTHR47307">
    <property type="entry name" value="GLUTATHIONE-REGULATED POTASSIUM-EFFLUX SYSTEM ANCILLARY PROTEIN KEFG"/>
    <property type="match status" value="1"/>
</dbReference>
<evidence type="ECO:0000256" key="1">
    <source>
        <dbReference type="ARBA" id="ARBA00023002"/>
    </source>
</evidence>
<feature type="domain" description="Flavodoxin-like fold" evidence="2">
    <location>
        <begin position="1"/>
        <end position="167"/>
    </location>
</feature>
<dbReference type="Gene3D" id="3.40.50.360">
    <property type="match status" value="1"/>
</dbReference>
<dbReference type="RefSeq" id="WP_347979871.1">
    <property type="nucleotide sequence ID" value="NZ_CP154878.1"/>
</dbReference>
<dbReference type="GO" id="GO:0003955">
    <property type="term" value="F:NAD(P)H dehydrogenase (quinone) activity"/>
    <property type="evidence" value="ECO:0007669"/>
    <property type="project" value="TreeGrafter"/>
</dbReference>